<dbReference type="Pfam" id="PF00668">
    <property type="entry name" value="Condensation"/>
    <property type="match status" value="3"/>
</dbReference>
<dbReference type="Proteomes" id="UP001054892">
    <property type="component" value="Unassembled WGS sequence"/>
</dbReference>
<dbReference type="Gene3D" id="3.40.50.1820">
    <property type="entry name" value="alpha/beta hydrolase"/>
    <property type="match status" value="1"/>
</dbReference>
<dbReference type="Pfam" id="PF13193">
    <property type="entry name" value="AMP-binding_C"/>
    <property type="match status" value="2"/>
</dbReference>
<dbReference type="InterPro" id="IPR020845">
    <property type="entry name" value="AMP-binding_CS"/>
</dbReference>
<dbReference type="InterPro" id="IPR023213">
    <property type="entry name" value="CAT-like_dom_sf"/>
</dbReference>
<dbReference type="RefSeq" id="WP_173178043.1">
    <property type="nucleotide sequence ID" value="NZ_AP023189.1"/>
</dbReference>
<dbReference type="InterPro" id="IPR010060">
    <property type="entry name" value="NRPS_synth"/>
</dbReference>
<dbReference type="FunFam" id="1.10.1200.10:FF:000005">
    <property type="entry name" value="Nonribosomal peptide synthetase 1"/>
    <property type="match status" value="1"/>
</dbReference>
<evidence type="ECO:0000313" key="7">
    <source>
        <dbReference type="EMBL" id="GJN54353.1"/>
    </source>
</evidence>
<dbReference type="InterPro" id="IPR036736">
    <property type="entry name" value="ACP-like_sf"/>
</dbReference>
<dbReference type="GO" id="GO:0031177">
    <property type="term" value="F:phosphopantetheine binding"/>
    <property type="evidence" value="ECO:0007669"/>
    <property type="project" value="InterPro"/>
</dbReference>
<dbReference type="GO" id="GO:0003824">
    <property type="term" value="F:catalytic activity"/>
    <property type="evidence" value="ECO:0007669"/>
    <property type="project" value="InterPro"/>
</dbReference>
<dbReference type="GO" id="GO:0044550">
    <property type="term" value="P:secondary metabolite biosynthetic process"/>
    <property type="evidence" value="ECO:0007669"/>
    <property type="project" value="UniProtKB-ARBA"/>
</dbReference>
<keyword evidence="3" id="KW-0596">Phosphopantetheine</keyword>
<dbReference type="InterPro" id="IPR045851">
    <property type="entry name" value="AMP-bd_C_sf"/>
</dbReference>
<dbReference type="InterPro" id="IPR010071">
    <property type="entry name" value="AA_adenyl_dom"/>
</dbReference>
<comment type="similarity">
    <text evidence="2">Belongs to the ATP-dependent AMP-binding enzyme family.</text>
</comment>
<evidence type="ECO:0000259" key="5">
    <source>
        <dbReference type="PROSITE" id="PS50075"/>
    </source>
</evidence>
<evidence type="ECO:0000256" key="2">
    <source>
        <dbReference type="ARBA" id="ARBA00006432"/>
    </source>
</evidence>
<accession>A0A6J4E9K5</accession>
<comment type="cofactor">
    <cofactor evidence="1">
        <name>pantetheine 4'-phosphate</name>
        <dbReference type="ChEBI" id="CHEBI:47942"/>
    </cofactor>
</comment>
<dbReference type="SUPFAM" id="SSF47336">
    <property type="entry name" value="ACP-like"/>
    <property type="match status" value="2"/>
</dbReference>
<reference evidence="6 8" key="1">
    <citation type="submission" date="2020-05" db="EMBL/GenBank/DDBJ databases">
        <title>Characterization of novel class B3 metallo-beta-lactamase from novel Pseudomonas species.</title>
        <authorList>
            <person name="Yamada K."/>
            <person name="Aoki K."/>
            <person name="Ishii Y."/>
        </authorList>
    </citation>
    <scope>NUCLEOTIDE SEQUENCE [LARGE SCALE GENOMIC DNA]</scope>
    <source>
        <strain evidence="6 8">TUM18999</strain>
        <strain evidence="7 9">TUM20286</strain>
    </source>
</reference>
<dbReference type="Gene3D" id="1.10.1200.10">
    <property type="entry name" value="ACP-like"/>
    <property type="match status" value="1"/>
</dbReference>
<organism evidence="6 8">
    <name type="scientific">Pseudomonas tohonis</name>
    <dbReference type="NCBI Taxonomy" id="2725477"/>
    <lineage>
        <taxon>Bacteria</taxon>
        <taxon>Pseudomonadati</taxon>
        <taxon>Pseudomonadota</taxon>
        <taxon>Gammaproteobacteria</taxon>
        <taxon>Pseudomonadales</taxon>
        <taxon>Pseudomonadaceae</taxon>
        <taxon>Pseudomonas</taxon>
    </lineage>
</organism>
<dbReference type="Proteomes" id="UP000509383">
    <property type="component" value="Chromosome"/>
</dbReference>
<dbReference type="Gene3D" id="2.30.38.10">
    <property type="entry name" value="Luciferase, Domain 3"/>
    <property type="match status" value="2"/>
</dbReference>
<dbReference type="CDD" id="cd05930">
    <property type="entry name" value="A_NRPS"/>
    <property type="match status" value="2"/>
</dbReference>
<dbReference type="NCBIfam" id="TIGR01720">
    <property type="entry name" value="NRPS-para261"/>
    <property type="match status" value="1"/>
</dbReference>
<dbReference type="PROSITE" id="PS00455">
    <property type="entry name" value="AMP_BINDING"/>
    <property type="match status" value="2"/>
</dbReference>
<keyword evidence="9" id="KW-1185">Reference proteome</keyword>
<evidence type="ECO:0000256" key="4">
    <source>
        <dbReference type="ARBA" id="ARBA00022553"/>
    </source>
</evidence>
<feature type="domain" description="Carrier" evidence="5">
    <location>
        <begin position="2533"/>
        <end position="2608"/>
    </location>
</feature>
<dbReference type="PROSITE" id="PS00012">
    <property type="entry name" value="PHOSPHOPANTETHEINE"/>
    <property type="match status" value="2"/>
</dbReference>
<dbReference type="PANTHER" id="PTHR45398">
    <property type="match status" value="1"/>
</dbReference>
<dbReference type="Gene3D" id="3.30.559.30">
    <property type="entry name" value="Nonribosomal peptide synthetase, condensation domain"/>
    <property type="match status" value="3"/>
</dbReference>
<dbReference type="Gene3D" id="3.30.300.30">
    <property type="match status" value="2"/>
</dbReference>
<evidence type="ECO:0000313" key="9">
    <source>
        <dbReference type="Proteomes" id="UP001054892"/>
    </source>
</evidence>
<dbReference type="InterPro" id="IPR001242">
    <property type="entry name" value="Condensation_dom"/>
</dbReference>
<dbReference type="InterPro" id="IPR000873">
    <property type="entry name" value="AMP-dep_synth/lig_dom"/>
</dbReference>
<dbReference type="Pfam" id="PF00501">
    <property type="entry name" value="AMP-binding"/>
    <property type="match status" value="2"/>
</dbReference>
<dbReference type="InterPro" id="IPR006162">
    <property type="entry name" value="Ppantetheine_attach_site"/>
</dbReference>
<dbReference type="CDD" id="cd19534">
    <property type="entry name" value="E_NRPS"/>
    <property type="match status" value="1"/>
</dbReference>
<dbReference type="FunFam" id="2.30.38.10:FF:000001">
    <property type="entry name" value="Non-ribosomal peptide synthetase PvdI"/>
    <property type="match status" value="1"/>
</dbReference>
<proteinExistence type="inferred from homology"/>
<dbReference type="SMART" id="SM00823">
    <property type="entry name" value="PKS_PP"/>
    <property type="match status" value="2"/>
</dbReference>
<evidence type="ECO:0000313" key="8">
    <source>
        <dbReference type="Proteomes" id="UP000509383"/>
    </source>
</evidence>
<protein>
    <recommendedName>
        <fullName evidence="5">Carrier domain-containing protein</fullName>
    </recommendedName>
</protein>
<dbReference type="Gene3D" id="3.40.50.980">
    <property type="match status" value="4"/>
</dbReference>
<sequence>MKQLPSLPDDDLLALLLADEGEPSDAIRRLPDPGPRPLSFAQQRLWLAQQIDPQGSAYNLPRAFTIRGPLQANLLEIALGKVVDRHDILRSRFEAADGTPSQCVDASATVPLEVHDLSALAAAEREERLARHIRREAATPFDLARAPLLRCTLLRMGRDEHTLLLTLHHIVSDAWSNPILMQDLTRAYVQAANGDDRPLPRPAIQYADYAHWQREVYPGSAAFESAHHYWRTYLGTDIPPLALPLDRAPQPTAPATARQLAHDLPGDLVQRLGARCQALGVAPFVMLLGAWQLLLARYSGQREFTVGVPNAGRNRAETQELVGCFVNTHVYKARIDGAQTGLAFLQGLRQQSLAAMEHADYPIEYLLEHLDLQRSAEGNPLFQTLFNWRVADAGTVAPALAGLSIEPLEAGEQDAKFDLSLDVESSPHGLRATLEYRACAFDEDTVARIARHWQHLLQGLVEHPERPLGELATQPEQEHQARLAQSRGPVVAPALQPIHLAIADQARATPEAPAVLFEQRTLSYAELERQANRLAHRLLAEGVGPEVRVGIALPRCPELVIALLAVLKAGGAYVPLDPGYPRERLAYMIEDSAIAVLLTQAALAGQLPVPDALPTLELDAARPIWSEGPAHAVDAAAHPEQLAYMIYTSGSTGRPKGVQVRHGALSNHMQWMRGAIPLCAEDRVLQKTAISFDASVWEFWLPLMCGAQLVLGSSALAEDLSLLWREVAEHRITHLQMAPSLMRGLLPHVQAGQLDSLRLLALGGEALDNALLCQIGQHWAGPLVNLYGPTESTIDACFQRFDLAEAPGEAMPPIGRAIDNLACYVLDEHLQPCPVGVSGELYIGGAGLARGYHGQPALTAERFVADPFSDGGRLYRTGDLARYRQDGRLECLGRTDHQVKIRGLRIELGEIEAAIAQLPLVHQAAVLAVDMAAGRQLVAYWSPREATRGDEQALRTELMQALAQRLPEHMVPVHWVMLDRLPLTPNGKLDRAALPHPDASATQRPWQAPQNELERRIAAIWQEVLKRERIGIDENFFELGGDSILSIQVVSRARQDGLRFTPRDLFNNQTIRGLATVAQVLEHDAPVADQGPVTGAAPLLPVQHAFFERELPQRHHWNQSVLLRPAQPLQPDLLTRALHALVSHHDALRMAFHQRADGWHAEYRGLHDDPELLWQHRLERLADLEPLAQQAQRSLDLAKGPLLRALLVDCADEGQRLLVVIHHLVVDGVSWRILLDDLQTAYRQFQAGEPLQLPAKTSAFRQWGERLQAYAATQAGQALPWADEPACGDALPGARADASLSSRHAETVDICLDPERTAKLLNSAPAAYRTRINDLLLTALARALCRWTGAPSALVELEGHGREDLFDELDLTRTVGWFTSLYPVRLAPQRDIGASIKAIKEQLRAVRDNGIAFGALRYLGDEETRRRLAALPTPRVTFNYLGQFDSSFDDASGAFLAPCAGPSGDERDAAAPLGNWLTINGQVYDGRLGLSWTFSREMFDRDAIAAVANDCLAEFEQLVEHCCTGRALGVTPSDFPLARLDQAQLDNLQIAPDDIEDIFPLSPMQEGLLVHTLLERHSGIYFMQECYVIREALDYAEFRSAWRQVIQRHEAVRASFVWNTGGELLQVIRRAPEVDVALLDLSLLPADEAKARIEAMLEAERKAGFDLADAPPIRFHLFRLPDQTHLFVMSNHHILLDAWCRSLLMADFFEIYRARLEGRQEHLETPYRFRHFIEWLQRQAPEAAEAFWRQQLEGFEQPTALPMDRPPVGEQAAPSAIDDNYTWLELDESRLLQERATQHRLTLNTFVQAAWALTLHHHSRARDLVFGVTVSGRPAHIPEMQRTVGLFINSVPLRVGIPEPHLGTGVLEWLQGILATNVAMREYDYLPLVKIQACSELQPGLSLFDTLFVYENAPLDDSVGEDARNLGVAAESSRTHTNYPITAVIYPGEQMGLHLSYDTRYFDRATMDAMLARFRGFLVALAHGLEGPVEPLLDAGADDPEQVLRHNRTQVGHDLSTGYVAQFEARVDRHPERIAASCEARSWTYRELDGHANRLGNRLVEAAVVPDQAVALLADRDLELLGMMIGTFKAGAGYLPLDPSHPDERLSDILQRSRAPALVCTAAHRQRAQALIAGARREIELIVWESLPHGPHREARPGIPTGPRHLAYVIFTSGSTGQPKGVMVEQAGMLNNQLSKVPYLGLDEHDVIAQTASQAFDISVWQFLTAPLYGAQVRIFPDAVSRHPAALLEQTRAHRISVLEIVPALIQAMLEEPPQPLPGLRWLLPTGEALPAETAAAWLRRYPGIPMVNAYGPAECSDDVAFCTLTPASAQRPVVPIGHPTDNNRLYLLDDYLALVPDGATGEIGVAGVGVGRGYCADPVRTALQFVPNPFALVPGERLYRTGDLARRRTDDHALEYIGRVDHQVKIHGFRIEPGEIEARIAQYPGIREAAVLVCDSGRGKQLVAFLTLHEGAEALAEDLEPLRAFLKSQLPAYMVPPLFQVLEQMPRNANGKLDRKVLATLELRTAAQLHRPPEGALQEGVAAIWRAVLGIEQVGQDDNFFALGGNSLLATQVISRVHLELKIEAPLASLFESATFEDFAGRLAAHQTPTTDSDLSDLFDLLDVLETH</sequence>
<dbReference type="Pfam" id="PF00550">
    <property type="entry name" value="PP-binding"/>
    <property type="match status" value="2"/>
</dbReference>
<dbReference type="PANTHER" id="PTHR45398:SF1">
    <property type="entry name" value="ENZYME, PUTATIVE (JCVI)-RELATED"/>
    <property type="match status" value="1"/>
</dbReference>
<dbReference type="NCBIfam" id="TIGR01733">
    <property type="entry name" value="AA-adenyl-dom"/>
    <property type="match status" value="2"/>
</dbReference>
<dbReference type="SUPFAM" id="SSF52777">
    <property type="entry name" value="CoA-dependent acyltransferases"/>
    <property type="match status" value="6"/>
</dbReference>
<dbReference type="FunFam" id="3.30.300.30:FF:000010">
    <property type="entry name" value="Enterobactin synthetase component F"/>
    <property type="match status" value="1"/>
</dbReference>
<evidence type="ECO:0000313" key="6">
    <source>
        <dbReference type="EMBL" id="BCG25211.1"/>
    </source>
</evidence>
<dbReference type="CDD" id="cd19531">
    <property type="entry name" value="LCL_NRPS-like"/>
    <property type="match status" value="1"/>
</dbReference>
<dbReference type="FunFam" id="3.40.50.12780:FF:000012">
    <property type="entry name" value="Non-ribosomal peptide synthetase"/>
    <property type="match status" value="1"/>
</dbReference>
<dbReference type="KEGG" id="ptw:TUM18999_34020"/>
<dbReference type="InterPro" id="IPR020806">
    <property type="entry name" value="PKS_PP-bd"/>
</dbReference>
<dbReference type="CDD" id="cd19543">
    <property type="entry name" value="DCL_NRPS"/>
    <property type="match status" value="1"/>
</dbReference>
<dbReference type="InterPro" id="IPR025110">
    <property type="entry name" value="AMP-bd_C"/>
</dbReference>
<dbReference type="InterPro" id="IPR009081">
    <property type="entry name" value="PP-bd_ACP"/>
</dbReference>
<dbReference type="NCBIfam" id="NF003417">
    <property type="entry name" value="PRK04813.1"/>
    <property type="match status" value="2"/>
</dbReference>
<dbReference type="FunFam" id="3.30.300.30:FF:000015">
    <property type="entry name" value="Nonribosomal peptide synthase SidD"/>
    <property type="match status" value="1"/>
</dbReference>
<dbReference type="PROSITE" id="PS50075">
    <property type="entry name" value="CARRIER"/>
    <property type="match status" value="2"/>
</dbReference>
<dbReference type="FunFam" id="3.30.559.10:FF:000012">
    <property type="entry name" value="Non-ribosomal peptide synthetase"/>
    <property type="match status" value="1"/>
</dbReference>
<dbReference type="SUPFAM" id="SSF56801">
    <property type="entry name" value="Acetyl-CoA synthetase-like"/>
    <property type="match status" value="2"/>
</dbReference>
<feature type="domain" description="Carrier" evidence="5">
    <location>
        <begin position="1008"/>
        <end position="1082"/>
    </location>
</feature>
<dbReference type="GO" id="GO:0043041">
    <property type="term" value="P:amino acid activation for nonribosomal peptide biosynthetic process"/>
    <property type="evidence" value="ECO:0007669"/>
    <property type="project" value="UniProtKB-ARBA"/>
</dbReference>
<dbReference type="InterPro" id="IPR029058">
    <property type="entry name" value="AB_hydrolase_fold"/>
</dbReference>
<evidence type="ECO:0000256" key="3">
    <source>
        <dbReference type="ARBA" id="ARBA00022450"/>
    </source>
</evidence>
<gene>
    <name evidence="6" type="ORF">TUM18999_34020</name>
    <name evidence="7" type="ORF">TUM20286_41050</name>
</gene>
<name>A0A6J4E9K5_9PSED</name>
<dbReference type="EMBL" id="AP023189">
    <property type="protein sequence ID" value="BCG25211.1"/>
    <property type="molecule type" value="Genomic_DNA"/>
</dbReference>
<dbReference type="FunFam" id="3.40.50.980:FF:000001">
    <property type="entry name" value="Non-ribosomal peptide synthetase"/>
    <property type="match status" value="2"/>
</dbReference>
<evidence type="ECO:0000256" key="1">
    <source>
        <dbReference type="ARBA" id="ARBA00001957"/>
    </source>
</evidence>
<dbReference type="Gene3D" id="3.30.559.10">
    <property type="entry name" value="Chloramphenicol acetyltransferase-like domain"/>
    <property type="match status" value="3"/>
</dbReference>
<keyword evidence="4" id="KW-0597">Phosphoprotein</keyword>
<dbReference type="EMBL" id="BQKM01000010">
    <property type="protein sequence ID" value="GJN54353.1"/>
    <property type="molecule type" value="Genomic_DNA"/>
</dbReference>